<dbReference type="EMBL" id="CP150484">
    <property type="protein sequence ID" value="WYW17578.1"/>
    <property type="molecule type" value="Genomic_DNA"/>
</dbReference>
<protein>
    <submittedName>
        <fullName evidence="1">Uncharacterized protein</fullName>
    </submittedName>
</protein>
<organism evidence="1 2">
    <name type="scientific">Amycolatopsis coloradensis</name>
    <dbReference type="NCBI Taxonomy" id="76021"/>
    <lineage>
        <taxon>Bacteria</taxon>
        <taxon>Bacillati</taxon>
        <taxon>Actinomycetota</taxon>
        <taxon>Actinomycetes</taxon>
        <taxon>Pseudonocardiales</taxon>
        <taxon>Pseudonocardiaceae</taxon>
        <taxon>Amycolatopsis</taxon>
    </lineage>
</organism>
<gene>
    <name evidence="1" type="ORF">LCL61_18685</name>
</gene>
<keyword evidence="2" id="KW-1185">Reference proteome</keyword>
<sequence>MRTAIFVAKRGIATAVLVPLYSAGPVTPLGIAALLSGAPAAGTCIHLCWRILREDP</sequence>
<evidence type="ECO:0000313" key="1">
    <source>
        <dbReference type="EMBL" id="WYW17578.1"/>
    </source>
</evidence>
<reference evidence="1" key="1">
    <citation type="submission" date="2023-10" db="EMBL/GenBank/DDBJ databases">
        <title>Whole genome sequencing of actinobacterial strain Amycolatopsis sp. (BCA-696) identifies the underlying plant growth-promoting genes.</title>
        <authorList>
            <person name="Gandham P."/>
            <person name="Vadla N."/>
            <person name="Saji A."/>
            <person name="Srinivas V."/>
            <person name="Ruperao P."/>
            <person name="Selvanayagam S."/>
            <person name="Saxena R.K."/>
            <person name="Rathore A."/>
            <person name="Gopalakrishnan S."/>
            <person name="Thakur V."/>
        </authorList>
    </citation>
    <scope>NUCLEOTIDE SEQUENCE</scope>
    <source>
        <strain evidence="1">BCA-696</strain>
    </source>
</reference>
<evidence type="ECO:0000313" key="2">
    <source>
        <dbReference type="Proteomes" id="UP001456344"/>
    </source>
</evidence>
<accession>A0ACD5BDV5</accession>
<proteinExistence type="predicted"/>
<name>A0ACD5BDV5_9PSEU</name>
<dbReference type="Proteomes" id="UP001456344">
    <property type="component" value="Chromosome"/>
</dbReference>